<evidence type="ECO:0000259" key="6">
    <source>
        <dbReference type="PROSITE" id="PS51379"/>
    </source>
</evidence>
<dbReference type="InterPro" id="IPR051269">
    <property type="entry name" value="Fe-S_cluster_ET"/>
</dbReference>
<dbReference type="PANTHER" id="PTHR36923:SF3">
    <property type="entry name" value="FERREDOXIN"/>
    <property type="match status" value="1"/>
</dbReference>
<keyword evidence="3" id="KW-0249">Electron transport</keyword>
<keyword evidence="2" id="KW-0479">Metal-binding</keyword>
<protein>
    <submittedName>
        <fullName evidence="7">Ferredoxin</fullName>
    </submittedName>
</protein>
<dbReference type="Gene3D" id="3.30.70.20">
    <property type="match status" value="1"/>
</dbReference>
<evidence type="ECO:0000313" key="8">
    <source>
        <dbReference type="Proteomes" id="UP000732105"/>
    </source>
</evidence>
<evidence type="ECO:0000256" key="2">
    <source>
        <dbReference type="ARBA" id="ARBA00022723"/>
    </source>
</evidence>
<evidence type="ECO:0000313" key="7">
    <source>
        <dbReference type="EMBL" id="NOU61685.1"/>
    </source>
</evidence>
<sequence length="73" mass="8459">MKKVYQRREKCIGCAYCVSIAPGFWAMNERDGKCDLLGSHLLKKEHVLEIFEDEVEQNRKAAEICPTNCIRIE</sequence>
<keyword evidence="5" id="KW-0411">Iron-sulfur</keyword>
<name>A0ABX1X0T8_9BACT</name>
<dbReference type="EMBL" id="RZNH01000039">
    <property type="protein sequence ID" value="NOU61685.1"/>
    <property type="molecule type" value="Genomic_DNA"/>
</dbReference>
<dbReference type="SUPFAM" id="SSF54862">
    <property type="entry name" value="4Fe-4S ferredoxins"/>
    <property type="match status" value="1"/>
</dbReference>
<dbReference type="InterPro" id="IPR017896">
    <property type="entry name" value="4Fe4S_Fe-S-bd"/>
</dbReference>
<keyword evidence="8" id="KW-1185">Reference proteome</keyword>
<dbReference type="RefSeq" id="WP_171596945.1">
    <property type="nucleotide sequence ID" value="NZ_RZNH01000039.1"/>
</dbReference>
<organism evidence="7 8">
    <name type="scientific">Marinifilum caeruleilacunae</name>
    <dbReference type="NCBI Taxonomy" id="2499076"/>
    <lineage>
        <taxon>Bacteria</taxon>
        <taxon>Pseudomonadati</taxon>
        <taxon>Bacteroidota</taxon>
        <taxon>Bacteroidia</taxon>
        <taxon>Marinilabiliales</taxon>
        <taxon>Marinifilaceae</taxon>
    </lineage>
</organism>
<dbReference type="PANTHER" id="PTHR36923">
    <property type="entry name" value="FERREDOXIN"/>
    <property type="match status" value="1"/>
</dbReference>
<evidence type="ECO:0000256" key="1">
    <source>
        <dbReference type="ARBA" id="ARBA00022448"/>
    </source>
</evidence>
<dbReference type="Proteomes" id="UP000732105">
    <property type="component" value="Unassembled WGS sequence"/>
</dbReference>
<gene>
    <name evidence="7" type="ORF">ELS83_17935</name>
</gene>
<reference evidence="7 8" key="1">
    <citation type="submission" date="2018-12" db="EMBL/GenBank/DDBJ databases">
        <title>Marinifilum JC070 sp. nov., a marine bacterium isolated from Yongle Blue Hole in the South China Sea.</title>
        <authorList>
            <person name="Fu T."/>
        </authorList>
    </citation>
    <scope>NUCLEOTIDE SEQUENCE [LARGE SCALE GENOMIC DNA]</scope>
    <source>
        <strain evidence="7 8">JC070</strain>
    </source>
</reference>
<accession>A0ABX1X0T8</accession>
<keyword evidence="4" id="KW-0408">Iron</keyword>
<keyword evidence="1" id="KW-0813">Transport</keyword>
<dbReference type="PROSITE" id="PS51379">
    <property type="entry name" value="4FE4S_FER_2"/>
    <property type="match status" value="1"/>
</dbReference>
<evidence type="ECO:0000256" key="3">
    <source>
        <dbReference type="ARBA" id="ARBA00022982"/>
    </source>
</evidence>
<dbReference type="Pfam" id="PF13459">
    <property type="entry name" value="Fer4_15"/>
    <property type="match status" value="1"/>
</dbReference>
<evidence type="ECO:0000256" key="5">
    <source>
        <dbReference type="ARBA" id="ARBA00023014"/>
    </source>
</evidence>
<comment type="caution">
    <text evidence="7">The sequence shown here is derived from an EMBL/GenBank/DDBJ whole genome shotgun (WGS) entry which is preliminary data.</text>
</comment>
<proteinExistence type="predicted"/>
<feature type="domain" description="4Fe-4S ferredoxin-type" evidence="6">
    <location>
        <begin position="2"/>
        <end position="30"/>
    </location>
</feature>
<evidence type="ECO:0000256" key="4">
    <source>
        <dbReference type="ARBA" id="ARBA00023004"/>
    </source>
</evidence>